<dbReference type="Pfam" id="PF02423">
    <property type="entry name" value="OCD_Mu_crystall"/>
    <property type="match status" value="1"/>
</dbReference>
<dbReference type="Gene3D" id="3.30.1780.10">
    <property type="entry name" value="ornithine cyclodeaminase, domain 1"/>
    <property type="match status" value="1"/>
</dbReference>
<name>X1NMX5_9ZZZZ</name>
<organism evidence="1">
    <name type="scientific">marine sediment metagenome</name>
    <dbReference type="NCBI Taxonomy" id="412755"/>
    <lineage>
        <taxon>unclassified sequences</taxon>
        <taxon>metagenomes</taxon>
        <taxon>ecological metagenomes</taxon>
    </lineage>
</organism>
<comment type="caution">
    <text evidence="1">The sequence shown here is derived from an EMBL/GenBank/DDBJ whole genome shotgun (WGS) entry which is preliminary data.</text>
</comment>
<protein>
    <recommendedName>
        <fullName evidence="2">Ornithine cyclodeaminase family protein</fullName>
    </recommendedName>
</protein>
<evidence type="ECO:0008006" key="2">
    <source>
        <dbReference type="Google" id="ProtNLM"/>
    </source>
</evidence>
<dbReference type="AlphaFoldDB" id="X1NMX5"/>
<dbReference type="SUPFAM" id="SSF51735">
    <property type="entry name" value="NAD(P)-binding Rossmann-fold domains"/>
    <property type="match status" value="1"/>
</dbReference>
<dbReference type="EMBL" id="BARV01021836">
    <property type="protein sequence ID" value="GAI28155.1"/>
    <property type="molecule type" value="Genomic_DNA"/>
</dbReference>
<evidence type="ECO:0000313" key="1">
    <source>
        <dbReference type="EMBL" id="GAI28155.1"/>
    </source>
</evidence>
<reference evidence="1" key="1">
    <citation type="journal article" date="2014" name="Front. Microbiol.">
        <title>High frequency of phylogenetically diverse reductive dehalogenase-homologous genes in deep subseafloor sedimentary metagenomes.</title>
        <authorList>
            <person name="Kawai M."/>
            <person name="Futagami T."/>
            <person name="Toyoda A."/>
            <person name="Takaki Y."/>
            <person name="Nishi S."/>
            <person name="Hori S."/>
            <person name="Arai W."/>
            <person name="Tsubouchi T."/>
            <person name="Morono Y."/>
            <person name="Uchiyama I."/>
            <person name="Ito T."/>
            <person name="Fujiyama A."/>
            <person name="Inagaki F."/>
            <person name="Takami H."/>
        </authorList>
    </citation>
    <scope>NUCLEOTIDE SEQUENCE</scope>
    <source>
        <strain evidence="1">Expedition CK06-06</strain>
    </source>
</reference>
<accession>X1NMX5</accession>
<dbReference type="InterPro" id="IPR003462">
    <property type="entry name" value="ODC_Mu_crystall"/>
</dbReference>
<proteinExistence type="predicted"/>
<feature type="non-terminal residue" evidence="1">
    <location>
        <position position="90"/>
    </location>
</feature>
<sequence>MDNKGFTVPRVPVLDRSEIEELLGMGEVLKAVEHVFRLSAEGKAIMPPKLYLELPDYHGNFRAMPAYIDGSAGLKWVSVYPNNRRHNLPT</sequence>
<dbReference type="InterPro" id="IPR036291">
    <property type="entry name" value="NAD(P)-bd_dom_sf"/>
</dbReference>
<gene>
    <name evidence="1" type="ORF">S06H3_36094</name>
</gene>
<dbReference type="InterPro" id="IPR023401">
    <property type="entry name" value="ODC_N"/>
</dbReference>